<dbReference type="CDD" id="cd06779">
    <property type="entry name" value="cpPDZ_Deg_HtrA-like"/>
    <property type="match status" value="1"/>
</dbReference>
<evidence type="ECO:0000259" key="4">
    <source>
        <dbReference type="SMART" id="SM00228"/>
    </source>
</evidence>
<dbReference type="PANTHER" id="PTHR43343:SF3">
    <property type="entry name" value="PROTEASE DO-LIKE 8, CHLOROPLASTIC"/>
    <property type="match status" value="1"/>
</dbReference>
<dbReference type="Gene3D" id="2.40.10.120">
    <property type="match status" value="1"/>
</dbReference>
<feature type="domain" description="PDZ" evidence="4">
    <location>
        <begin position="306"/>
        <end position="406"/>
    </location>
</feature>
<organism evidence="5 6">
    <name type="scientific">Caldilinea aerophila (strain DSM 14535 / JCM 11387 / NBRC 104270 / STL-6-O1)</name>
    <dbReference type="NCBI Taxonomy" id="926550"/>
    <lineage>
        <taxon>Bacteria</taxon>
        <taxon>Bacillati</taxon>
        <taxon>Chloroflexota</taxon>
        <taxon>Caldilineae</taxon>
        <taxon>Caldilineales</taxon>
        <taxon>Caldilineaceae</taxon>
        <taxon>Caldilinea</taxon>
    </lineage>
</organism>
<proteinExistence type="predicted"/>
<dbReference type="GO" id="GO:0006508">
    <property type="term" value="P:proteolysis"/>
    <property type="evidence" value="ECO:0007669"/>
    <property type="project" value="UniProtKB-KW"/>
</dbReference>
<dbReference type="InterPro" id="IPR036034">
    <property type="entry name" value="PDZ_sf"/>
</dbReference>
<dbReference type="Gene3D" id="2.30.42.10">
    <property type="match status" value="1"/>
</dbReference>
<dbReference type="EMBL" id="AP012337">
    <property type="protein sequence ID" value="BAM00470.1"/>
    <property type="molecule type" value="Genomic_DNA"/>
</dbReference>
<evidence type="ECO:0000256" key="2">
    <source>
        <dbReference type="ARBA" id="ARBA00022801"/>
    </source>
</evidence>
<evidence type="ECO:0000313" key="6">
    <source>
        <dbReference type="Proteomes" id="UP000007880"/>
    </source>
</evidence>
<dbReference type="PRINTS" id="PR00834">
    <property type="entry name" value="PROTEASES2C"/>
</dbReference>
<dbReference type="Gene3D" id="3.10.450.40">
    <property type="match status" value="1"/>
</dbReference>
<evidence type="ECO:0000256" key="1">
    <source>
        <dbReference type="ARBA" id="ARBA00022670"/>
    </source>
</evidence>
<sequence>MFEQNFGPESSTTQRARRTRTLQIALFAFIGAALILFGALAAPLLWQPSGVLANVPQQSFAVPTLQGESSLLEDQELLAAIYEAVAPSVVNIQVEKRAGTGSALPQIPGFPLPDMQPPLQRGEGSGFIYDNEGHIVTNNHVIDGADKIIVTFNNGMWARAEVVAADPQADLAVIKVTPPKGMEWRPLKLAEDNTLKVGHTVIAIGNPFGLQGTMTSGIVSALGRGFPVGSFGTGRYTLPDVIQTDAAINPGNSGGPLLNLKGEVVGVNFAIESPTRQNAGVGFVIPVSIVKRVVPALIKDGVFKYAYLGLEGSTITPQLAEALELPDNTLGVYVSGVVPGGPSAQAGVRGGNRTVTLPDGSEVRRGGDIIKAIDDMPVIRFEDLVSYLVTKASPGQTVTLTIERDGKQIEVDVTLGERPTQPTASAPSEEDRLNARAAIAIAEQEVRRQLDGEIIEKVATPDERDGRPVWVVELRTETQTATVIVDARTGDVLDVTIE</sequence>
<dbReference type="Proteomes" id="UP000007880">
    <property type="component" value="Chromosome"/>
</dbReference>
<evidence type="ECO:0000313" key="5">
    <source>
        <dbReference type="EMBL" id="BAM00470.1"/>
    </source>
</evidence>
<dbReference type="PANTHER" id="PTHR43343">
    <property type="entry name" value="PEPTIDASE S12"/>
    <property type="match status" value="1"/>
</dbReference>
<keyword evidence="6" id="KW-1185">Reference proteome</keyword>
<keyword evidence="3" id="KW-0472">Membrane</keyword>
<dbReference type="InterPro" id="IPR009003">
    <property type="entry name" value="Peptidase_S1_PA"/>
</dbReference>
<dbReference type="InterPro" id="IPR001940">
    <property type="entry name" value="Peptidase_S1C"/>
</dbReference>
<dbReference type="Pfam" id="PF03413">
    <property type="entry name" value="PepSY"/>
    <property type="match status" value="1"/>
</dbReference>
<dbReference type="Pfam" id="PF13365">
    <property type="entry name" value="Trypsin_2"/>
    <property type="match status" value="1"/>
</dbReference>
<dbReference type="SUPFAM" id="SSF50156">
    <property type="entry name" value="PDZ domain-like"/>
    <property type="match status" value="1"/>
</dbReference>
<dbReference type="InterPro" id="IPR001478">
    <property type="entry name" value="PDZ"/>
</dbReference>
<keyword evidence="2" id="KW-0378">Hydrolase</keyword>
<name>I0I5D2_CALAS</name>
<dbReference type="KEGG" id="cap:CLDAP_24300"/>
<dbReference type="SMART" id="SM00228">
    <property type="entry name" value="PDZ"/>
    <property type="match status" value="1"/>
</dbReference>
<gene>
    <name evidence="5" type="ordered locus">CLDAP_24300</name>
</gene>
<dbReference type="SUPFAM" id="SSF50494">
    <property type="entry name" value="Trypsin-like serine proteases"/>
    <property type="match status" value="1"/>
</dbReference>
<dbReference type="GO" id="GO:0004252">
    <property type="term" value="F:serine-type endopeptidase activity"/>
    <property type="evidence" value="ECO:0007669"/>
    <property type="project" value="InterPro"/>
</dbReference>
<dbReference type="Pfam" id="PF13180">
    <property type="entry name" value="PDZ_2"/>
    <property type="match status" value="1"/>
</dbReference>
<reference evidence="5 6" key="1">
    <citation type="submission" date="2012-02" db="EMBL/GenBank/DDBJ databases">
        <title>Complete genome sequence of Caldilinea aerophila DSM 14535 (= NBRC 102666).</title>
        <authorList>
            <person name="Oguchi A."/>
            <person name="Hosoyama A."/>
            <person name="Sekine M."/>
            <person name="Fukai R."/>
            <person name="Kato Y."/>
            <person name="Nakamura S."/>
            <person name="Hanada S."/>
            <person name="Yamazaki S."/>
            <person name="Fujita N."/>
        </authorList>
    </citation>
    <scope>NUCLEOTIDE SEQUENCE [LARGE SCALE GENOMIC DNA]</scope>
    <source>
        <strain evidence="6">DSM 14535 / JCM 11387 / NBRC 104270 / STL-6-O1</strain>
    </source>
</reference>
<dbReference type="AlphaFoldDB" id="I0I5D2"/>
<dbReference type="eggNOG" id="COG0265">
    <property type="taxonomic scope" value="Bacteria"/>
</dbReference>
<evidence type="ECO:0000256" key="3">
    <source>
        <dbReference type="SAM" id="Phobius"/>
    </source>
</evidence>
<feature type="transmembrane region" description="Helical" evidence="3">
    <location>
        <begin position="24"/>
        <end position="46"/>
    </location>
</feature>
<accession>I0I5D2</accession>
<dbReference type="STRING" id="926550.CLDAP_24300"/>
<keyword evidence="3" id="KW-0812">Transmembrane</keyword>
<dbReference type="RefSeq" id="WP_014433702.1">
    <property type="nucleotide sequence ID" value="NC_017079.1"/>
</dbReference>
<protein>
    <submittedName>
        <fullName evidence="5">Peptidase S1 family protein</fullName>
    </submittedName>
</protein>
<dbReference type="InterPro" id="IPR051201">
    <property type="entry name" value="Chloro_Bact_Ser_Proteases"/>
</dbReference>
<dbReference type="InterPro" id="IPR025711">
    <property type="entry name" value="PepSY"/>
</dbReference>
<dbReference type="eggNOG" id="COG3212">
    <property type="taxonomic scope" value="Bacteria"/>
</dbReference>
<keyword evidence="3" id="KW-1133">Transmembrane helix</keyword>
<keyword evidence="1" id="KW-0645">Protease</keyword>
<dbReference type="HOGENOM" id="CLU_020120_1_0_0"/>